<evidence type="ECO:0000313" key="1">
    <source>
        <dbReference type="EMBL" id="KAK5954777.1"/>
    </source>
</evidence>
<proteinExistence type="predicted"/>
<dbReference type="Proteomes" id="UP001316803">
    <property type="component" value="Unassembled WGS sequence"/>
</dbReference>
<reference evidence="1 2" key="1">
    <citation type="submission" date="2022-12" db="EMBL/GenBank/DDBJ databases">
        <title>Genomic features and morphological characterization of a novel Knufia sp. strain isolated from spacecraft assembly facility.</title>
        <authorList>
            <person name="Teixeira M."/>
            <person name="Chander A.M."/>
            <person name="Stajich J.E."/>
            <person name="Venkateswaran K."/>
        </authorList>
    </citation>
    <scope>NUCLEOTIDE SEQUENCE [LARGE SCALE GENOMIC DNA]</scope>
    <source>
        <strain evidence="1 2">FJI-L2-BK-P2</strain>
    </source>
</reference>
<dbReference type="EMBL" id="JAKLMC020000008">
    <property type="protein sequence ID" value="KAK5954777.1"/>
    <property type="molecule type" value="Genomic_DNA"/>
</dbReference>
<dbReference type="AlphaFoldDB" id="A0AAN8EN66"/>
<accession>A0AAN8EN66</accession>
<comment type="caution">
    <text evidence="1">The sequence shown here is derived from an EMBL/GenBank/DDBJ whole genome shotgun (WGS) entry which is preliminary data.</text>
</comment>
<keyword evidence="2" id="KW-1185">Reference proteome</keyword>
<name>A0AAN8EN66_9EURO</name>
<protein>
    <submittedName>
        <fullName evidence="1">Uncharacterized protein</fullName>
    </submittedName>
</protein>
<organism evidence="1 2">
    <name type="scientific">Knufia fluminis</name>
    <dbReference type="NCBI Taxonomy" id="191047"/>
    <lineage>
        <taxon>Eukaryota</taxon>
        <taxon>Fungi</taxon>
        <taxon>Dikarya</taxon>
        <taxon>Ascomycota</taxon>
        <taxon>Pezizomycotina</taxon>
        <taxon>Eurotiomycetes</taxon>
        <taxon>Chaetothyriomycetidae</taxon>
        <taxon>Chaetothyriales</taxon>
        <taxon>Trichomeriaceae</taxon>
        <taxon>Knufia</taxon>
    </lineage>
</organism>
<evidence type="ECO:0000313" key="2">
    <source>
        <dbReference type="Proteomes" id="UP001316803"/>
    </source>
</evidence>
<gene>
    <name evidence="1" type="ORF">OHC33_004503</name>
</gene>
<sequence>MPPTSILDSSINLAGGKPASSERWSDSNKTRRWAGIEDLPTNISARILQHIAGEASDPMDPSFFSARAGVDRAVKALSAVMAIPALREAASEIGIEDPIGWIKYDLDLNIFCYKEYKRWSFYWWYNPSKETSG</sequence>